<dbReference type="PANTHER" id="PTHR10039:SF15">
    <property type="entry name" value="NACHT DOMAIN-CONTAINING PROTEIN"/>
    <property type="match status" value="1"/>
</dbReference>
<accession>A0AAD5W0W5</accession>
<proteinExistence type="predicted"/>
<dbReference type="PANTHER" id="PTHR10039">
    <property type="entry name" value="AMELOGENIN"/>
    <property type="match status" value="1"/>
</dbReference>
<dbReference type="Proteomes" id="UP001213000">
    <property type="component" value="Unassembled WGS sequence"/>
</dbReference>
<dbReference type="Gene3D" id="3.40.50.300">
    <property type="entry name" value="P-loop containing nucleotide triphosphate hydrolases"/>
    <property type="match status" value="1"/>
</dbReference>
<protein>
    <recommendedName>
        <fullName evidence="2">Nephrocystin 3-like N-terminal domain-containing protein</fullName>
    </recommendedName>
</protein>
<evidence type="ECO:0000313" key="4">
    <source>
        <dbReference type="Proteomes" id="UP001213000"/>
    </source>
</evidence>
<feature type="domain" description="Nephrocystin 3-like N-terminal" evidence="2">
    <location>
        <begin position="96"/>
        <end position="244"/>
    </location>
</feature>
<evidence type="ECO:0000256" key="1">
    <source>
        <dbReference type="ARBA" id="ARBA00022737"/>
    </source>
</evidence>
<dbReference type="SUPFAM" id="SSF52540">
    <property type="entry name" value="P-loop containing nucleoside triphosphate hydrolases"/>
    <property type="match status" value="1"/>
</dbReference>
<dbReference type="Pfam" id="PF24883">
    <property type="entry name" value="NPHP3_N"/>
    <property type="match status" value="1"/>
</dbReference>
<dbReference type="EMBL" id="JANIEX010000039">
    <property type="protein sequence ID" value="KAJ3575373.1"/>
    <property type="molecule type" value="Genomic_DNA"/>
</dbReference>
<keyword evidence="1" id="KW-0677">Repeat</keyword>
<gene>
    <name evidence="3" type="ORF">NP233_g1141</name>
</gene>
<comment type="caution">
    <text evidence="3">The sequence shown here is derived from an EMBL/GenBank/DDBJ whole genome shotgun (WGS) entry which is preliminary data.</text>
</comment>
<name>A0AAD5W0W5_9AGAR</name>
<dbReference type="AlphaFoldDB" id="A0AAD5W0W5"/>
<evidence type="ECO:0000313" key="3">
    <source>
        <dbReference type="EMBL" id="KAJ3575373.1"/>
    </source>
</evidence>
<dbReference type="InterPro" id="IPR027417">
    <property type="entry name" value="P-loop_NTPase"/>
</dbReference>
<dbReference type="InterPro" id="IPR056884">
    <property type="entry name" value="NPHP3-like_N"/>
</dbReference>
<reference evidence="3" key="1">
    <citation type="submission" date="2022-07" db="EMBL/GenBank/DDBJ databases">
        <title>Genome Sequence of Leucocoprinus birnbaumii.</title>
        <authorList>
            <person name="Buettner E."/>
        </authorList>
    </citation>
    <scope>NUCLEOTIDE SEQUENCE</scope>
    <source>
        <strain evidence="3">VT141</strain>
    </source>
</reference>
<keyword evidence="4" id="KW-1185">Reference proteome</keyword>
<organism evidence="3 4">
    <name type="scientific">Leucocoprinus birnbaumii</name>
    <dbReference type="NCBI Taxonomy" id="56174"/>
    <lineage>
        <taxon>Eukaryota</taxon>
        <taxon>Fungi</taxon>
        <taxon>Dikarya</taxon>
        <taxon>Basidiomycota</taxon>
        <taxon>Agaricomycotina</taxon>
        <taxon>Agaricomycetes</taxon>
        <taxon>Agaricomycetidae</taxon>
        <taxon>Agaricales</taxon>
        <taxon>Agaricineae</taxon>
        <taxon>Agaricaceae</taxon>
        <taxon>Leucocoprinus</taxon>
    </lineage>
</organism>
<evidence type="ECO:0000259" key="2">
    <source>
        <dbReference type="Pfam" id="PF24883"/>
    </source>
</evidence>
<sequence length="674" mass="77095">MSSRPSLATDGYKDNHALSIDEPGGAFYGAHDFMLLNPIFKVSTRDAKKLKILARTALTAAEYNSSERDPPPSCHPGTRLEISEEIRALANDAARTLGLLWVYGPAGVGKSAIMQTIAETCTSILGATFFFFKAKGLTDPRRLFITIAYRLALQYPCYRNYIVKLLAQDPQIVKRSTKEQFRLLISEPVYRDRVFESLEKKVLIIIDGLDECEGIDAQCEIISLIGRALGRHPKSPLFWAIASRQETHIKGTFADLPQNTYQRLEIPMDSDQACREVELYLNDRFQQIRRKYTTNFSFDESWPCERDFSLIAGRARGMFIFAKLVADFVGDHHYADPISLLERVLRVIEHSSPSDTNPFHILDALYTEILSAVPAEMLPTVYRLLWRSLKSNRYTPSFLVDCNFWGIRQTEAYAAFDKLHSILLVPDPMSVDGRQLSPYHRTFIDYLENPLRSGTFTISPNDLQVQVFERALYILNQSCDIVTSSINVEQCILSWPLNTCPTELNAVDLRWQIVFKAFREIVHSVSLSTGCELFDREVGIDKLSNFFHYVDMGTDFARLVDPYQLHEDDWFDILFRIPLKDSFRSWGLLKSIPLESFDFMAIRQDCRGLQLELDAGVYDRFPEVFVNLCSGSLDEIKELIPSSLRVPKLQPSLLSWWWDASTWVLKSSIFLTLP</sequence>